<name>A0A9W6IRM2_9HYPH</name>
<dbReference type="CDD" id="cd05239">
    <property type="entry name" value="GDP_FS_SDR_e"/>
    <property type="match status" value="1"/>
</dbReference>
<evidence type="ECO:0000313" key="7">
    <source>
        <dbReference type="EMBL" id="GLK55247.1"/>
    </source>
</evidence>
<organism evidence="7 10">
    <name type="scientific">Methylopila capsulata</name>
    <dbReference type="NCBI Taxonomy" id="61654"/>
    <lineage>
        <taxon>Bacteria</taxon>
        <taxon>Pseudomonadati</taxon>
        <taxon>Pseudomonadota</taxon>
        <taxon>Alphaproteobacteria</taxon>
        <taxon>Hyphomicrobiales</taxon>
        <taxon>Methylopilaceae</taxon>
        <taxon>Methylopila</taxon>
    </lineage>
</organism>
<feature type="domain" description="NAD-dependent epimerase/dehydratase" evidence="6">
    <location>
        <begin position="19"/>
        <end position="249"/>
    </location>
</feature>
<comment type="similarity">
    <text evidence="1 5">Belongs to the NAD(P)-dependent epimerase/dehydratase family. Fucose synthase subfamily.</text>
</comment>
<dbReference type="Proteomes" id="UP001143400">
    <property type="component" value="Unassembled WGS sequence"/>
</dbReference>
<gene>
    <name evidence="5 7" type="primary">fcl</name>
    <name evidence="7" type="ORF">GCM10008170_12660</name>
    <name evidence="8" type="ORF">JOD31_000168</name>
</gene>
<evidence type="ECO:0000259" key="6">
    <source>
        <dbReference type="Pfam" id="PF01370"/>
    </source>
</evidence>
<feature type="binding site" evidence="5">
    <location>
        <begin position="117"/>
        <end position="120"/>
    </location>
    <ligand>
        <name>NADP(+)</name>
        <dbReference type="ChEBI" id="CHEBI:58349"/>
    </ligand>
</feature>
<dbReference type="GO" id="GO:0042351">
    <property type="term" value="P:'de novo' GDP-L-fucose biosynthetic process"/>
    <property type="evidence" value="ECO:0007669"/>
    <property type="project" value="UniProtKB-UniRule"/>
</dbReference>
<dbReference type="RefSeq" id="WP_204948435.1">
    <property type="nucleotide sequence ID" value="NZ_BSFF01000002.1"/>
</dbReference>
<evidence type="ECO:0000313" key="10">
    <source>
        <dbReference type="Proteomes" id="UP001143400"/>
    </source>
</evidence>
<protein>
    <recommendedName>
        <fullName evidence="5">GDP-L-fucose synthase</fullName>
        <ecNumber evidence="5">1.1.1.271</ecNumber>
    </recommendedName>
    <alternativeName>
        <fullName evidence="5">GDP-4-keto-6-deoxy-D-mannose-3,5-epimerase-4-reductase</fullName>
    </alternativeName>
</protein>
<feature type="binding site" evidence="5">
    <location>
        <position position="152"/>
    </location>
    <ligand>
        <name>NADP(+)</name>
        <dbReference type="ChEBI" id="CHEBI:58349"/>
    </ligand>
</feature>
<proteinExistence type="inferred from homology"/>
<dbReference type="PANTHER" id="PTHR43238">
    <property type="entry name" value="GDP-L-FUCOSE SYNTHASE"/>
    <property type="match status" value="1"/>
</dbReference>
<dbReference type="AlphaFoldDB" id="A0A9W6IRM2"/>
<comment type="catalytic activity">
    <reaction evidence="5">
        <text>GDP-beta-L-fucose + NADP(+) = GDP-4-dehydro-alpha-D-rhamnose + NADPH + H(+)</text>
        <dbReference type="Rhea" id="RHEA:18885"/>
        <dbReference type="ChEBI" id="CHEBI:15378"/>
        <dbReference type="ChEBI" id="CHEBI:57273"/>
        <dbReference type="ChEBI" id="CHEBI:57783"/>
        <dbReference type="ChEBI" id="CHEBI:57964"/>
        <dbReference type="ChEBI" id="CHEBI:58349"/>
        <dbReference type="EC" id="1.1.1.271"/>
    </reaction>
</comment>
<keyword evidence="4 5" id="KW-0413">Isomerase</keyword>
<dbReference type="SUPFAM" id="SSF51735">
    <property type="entry name" value="NAD(P)-binding Rossmann-fold domains"/>
    <property type="match status" value="1"/>
</dbReference>
<dbReference type="HAMAP" id="MF_00956">
    <property type="entry name" value="GDP_fucose_synth"/>
    <property type="match status" value="1"/>
</dbReference>
<dbReference type="GO" id="GO:0016853">
    <property type="term" value="F:isomerase activity"/>
    <property type="evidence" value="ECO:0007669"/>
    <property type="project" value="UniProtKB-KW"/>
</dbReference>
<feature type="site" description="Important for catalytic activity" evidence="5">
    <location>
        <position position="121"/>
    </location>
</feature>
<feature type="binding site" evidence="5">
    <location>
        <begin position="175"/>
        <end position="178"/>
    </location>
    <ligand>
        <name>NADP(+)</name>
        <dbReference type="ChEBI" id="CHEBI:58349"/>
    </ligand>
</feature>
<dbReference type="EC" id="1.1.1.271" evidence="5"/>
<evidence type="ECO:0000313" key="8">
    <source>
        <dbReference type="EMBL" id="MBM7849956.1"/>
    </source>
</evidence>
<evidence type="ECO:0000313" key="9">
    <source>
        <dbReference type="Proteomes" id="UP000758856"/>
    </source>
</evidence>
<reference evidence="7" key="3">
    <citation type="submission" date="2023-01" db="EMBL/GenBank/DDBJ databases">
        <authorList>
            <person name="Sun Q."/>
            <person name="Evtushenko L."/>
        </authorList>
    </citation>
    <scope>NUCLEOTIDE SEQUENCE</scope>
    <source>
        <strain evidence="7">VKM B-1606</strain>
    </source>
</reference>
<comment type="function">
    <text evidence="5">Catalyzes the two-step NADP-dependent conversion of GDP-4-dehydro-6-deoxy-D-mannose to GDP-fucose, involving an epimerase and a reductase reaction.</text>
</comment>
<dbReference type="GO" id="GO:0070401">
    <property type="term" value="F:NADP+ binding"/>
    <property type="evidence" value="ECO:0007669"/>
    <property type="project" value="UniProtKB-UniRule"/>
</dbReference>
<evidence type="ECO:0000256" key="3">
    <source>
        <dbReference type="ARBA" id="ARBA00023002"/>
    </source>
</evidence>
<feature type="active site" description="Proton donor/acceptor" evidence="5">
    <location>
        <position position="148"/>
    </location>
</feature>
<feature type="binding site" evidence="5">
    <location>
        <position position="199"/>
    </location>
    <ligand>
        <name>substrate</name>
    </ligand>
</feature>
<evidence type="ECO:0000256" key="1">
    <source>
        <dbReference type="ARBA" id="ARBA00005959"/>
    </source>
</evidence>
<dbReference type="GO" id="GO:0050577">
    <property type="term" value="F:GDP-L-fucose synthase activity"/>
    <property type="evidence" value="ECO:0007669"/>
    <property type="project" value="UniProtKB-UniRule"/>
</dbReference>
<keyword evidence="5" id="KW-0511">Multifunctional enzyme</keyword>
<evidence type="ECO:0000256" key="5">
    <source>
        <dbReference type="HAMAP-Rule" id="MF_00956"/>
    </source>
</evidence>
<comment type="pathway">
    <text evidence="5">Nucleotide-sugar biosynthesis; GDP-L-fucose biosynthesis via de novo pathway; GDP-L-fucose from GDP-alpha-D-mannose: step 2/2.</text>
</comment>
<keyword evidence="9" id="KW-1185">Reference proteome</keyword>
<accession>A0A9W6IRM2</accession>
<dbReference type="EMBL" id="JAFBCY010000001">
    <property type="protein sequence ID" value="MBM7849956.1"/>
    <property type="molecule type" value="Genomic_DNA"/>
</dbReference>
<feature type="site" description="Important for catalytic activity" evidence="5">
    <location>
        <position position="119"/>
    </location>
</feature>
<dbReference type="PANTHER" id="PTHR43238:SF1">
    <property type="entry name" value="GDP-L-FUCOSE SYNTHASE"/>
    <property type="match status" value="1"/>
</dbReference>
<feature type="binding site" evidence="5">
    <location>
        <begin position="23"/>
        <end position="29"/>
    </location>
    <ligand>
        <name>NADP(+)</name>
        <dbReference type="ChEBI" id="CHEBI:58349"/>
    </ligand>
</feature>
<sequence length="328" mass="35718">MADALPSPPRSFELRGKRIFVVGHRGMVGTALMRRLAREDCELLTVDRAALDLRRQADVERWMARCRPDGVIVAAARVGGIAANACEPYEFLYDNLMIGANLIAAAAAADVEKLLFLGSSCIYPRLAEQPVREDQLLTGPLEPTNEAYAIAKIAALMLARSLNVEHGRRFVTAMPTNLYGPGDNFDPASSHVLPALMRRIHAAKEAGDAAVTIWGSGAPLREFLHVDDLAEACVLVLRRYDEAVHINIGSGEEVSIRQLGETIADVVGYRGAFVFDRSKPDGAPRKLLAADRIRALGWRPRITLAEGIAAIYPLWLRPSHGSRAQAPA</sequence>
<keyword evidence="2 5" id="KW-0521">NADP</keyword>
<comment type="caution">
    <text evidence="7">The sequence shown here is derived from an EMBL/GenBank/DDBJ whole genome shotgun (WGS) entry which is preliminary data.</text>
</comment>
<dbReference type="EMBL" id="BSFF01000002">
    <property type="protein sequence ID" value="GLK55247.1"/>
    <property type="molecule type" value="Genomic_DNA"/>
</dbReference>
<feature type="binding site" evidence="5">
    <location>
        <position position="221"/>
    </location>
    <ligand>
        <name>substrate</name>
    </ligand>
</feature>
<reference evidence="7" key="1">
    <citation type="journal article" date="2014" name="Int. J. Syst. Evol. Microbiol.">
        <title>Complete genome sequence of Corynebacterium casei LMG S-19264T (=DSM 44701T), isolated from a smear-ripened cheese.</title>
        <authorList>
            <consortium name="US DOE Joint Genome Institute (JGI-PGF)"/>
            <person name="Walter F."/>
            <person name="Albersmeier A."/>
            <person name="Kalinowski J."/>
            <person name="Ruckert C."/>
        </authorList>
    </citation>
    <scope>NUCLEOTIDE SEQUENCE</scope>
    <source>
        <strain evidence="7">VKM B-1606</strain>
    </source>
</reference>
<dbReference type="Pfam" id="PF01370">
    <property type="entry name" value="Epimerase"/>
    <property type="match status" value="1"/>
</dbReference>
<feature type="binding site" evidence="5">
    <location>
        <position position="191"/>
    </location>
    <ligand>
        <name>NADP(+)</name>
        <dbReference type="ChEBI" id="CHEBI:58349"/>
    </ligand>
</feature>
<dbReference type="Gene3D" id="3.40.50.720">
    <property type="entry name" value="NAD(P)-binding Rossmann-like Domain"/>
    <property type="match status" value="1"/>
</dbReference>
<dbReference type="Proteomes" id="UP000758856">
    <property type="component" value="Unassembled WGS sequence"/>
</dbReference>
<feature type="binding site" evidence="5">
    <location>
        <position position="281"/>
    </location>
    <ligand>
        <name>substrate</name>
    </ligand>
</feature>
<feature type="binding site" evidence="5">
    <location>
        <position position="214"/>
    </location>
    <ligand>
        <name>substrate</name>
    </ligand>
</feature>
<dbReference type="InterPro" id="IPR028614">
    <property type="entry name" value="GDP_fucose/colitose_synth"/>
</dbReference>
<dbReference type="Gene3D" id="3.90.25.10">
    <property type="entry name" value="UDP-galactose 4-epimerase, domain 1"/>
    <property type="match status" value="1"/>
</dbReference>
<dbReference type="InterPro" id="IPR036291">
    <property type="entry name" value="NAD(P)-bd_dom_sf"/>
</dbReference>
<keyword evidence="3 5" id="KW-0560">Oxidoreductase</keyword>
<evidence type="ECO:0000256" key="4">
    <source>
        <dbReference type="ARBA" id="ARBA00023235"/>
    </source>
</evidence>
<dbReference type="InterPro" id="IPR001509">
    <property type="entry name" value="Epimerase_deHydtase"/>
</dbReference>
<reference evidence="8 9" key="2">
    <citation type="submission" date="2021-01" db="EMBL/GenBank/DDBJ databases">
        <title>Genomic Encyclopedia of Type Strains, Phase IV (KMG-IV): sequencing the most valuable type-strain genomes for metagenomic binning, comparative biology and taxonomic classification.</title>
        <authorList>
            <person name="Goeker M."/>
        </authorList>
    </citation>
    <scope>NUCLEOTIDE SEQUENCE [LARGE SCALE GENOMIC DNA]</scope>
    <source>
        <strain evidence="8 9">DSM 6130</strain>
    </source>
</reference>
<evidence type="ECO:0000256" key="2">
    <source>
        <dbReference type="ARBA" id="ARBA00022857"/>
    </source>
</evidence>